<evidence type="ECO:0000256" key="1">
    <source>
        <dbReference type="ARBA" id="ARBA00010716"/>
    </source>
</evidence>
<dbReference type="GO" id="GO:0046872">
    <property type="term" value="F:metal ion binding"/>
    <property type="evidence" value="ECO:0007669"/>
    <property type="project" value="UniProtKB-KW"/>
</dbReference>
<keyword evidence="4 5" id="KW-0119">Carbohydrate metabolism</keyword>
<evidence type="ECO:0000256" key="4">
    <source>
        <dbReference type="ARBA" id="ARBA00023277"/>
    </source>
</evidence>
<feature type="binding site" evidence="7">
    <location>
        <position position="277"/>
    </location>
    <ligand>
        <name>substrate</name>
    </ligand>
</feature>
<dbReference type="SUPFAM" id="SSF51556">
    <property type="entry name" value="Metallo-dependent hydrolases"/>
    <property type="match status" value="1"/>
</dbReference>
<name>A0A839QKP2_9MICC</name>
<dbReference type="Gene3D" id="3.20.20.140">
    <property type="entry name" value="Metal-dependent hydrolases"/>
    <property type="match status" value="1"/>
</dbReference>
<dbReference type="RefSeq" id="WP_183511665.1">
    <property type="nucleotide sequence ID" value="NZ_BAABGK010000012.1"/>
</dbReference>
<dbReference type="InterPro" id="IPR032466">
    <property type="entry name" value="Metal_Hydrolase"/>
</dbReference>
<dbReference type="InterPro" id="IPR011059">
    <property type="entry name" value="Metal-dep_hydrolase_composite"/>
</dbReference>
<accession>A0A839QKP2</accession>
<dbReference type="Proteomes" id="UP000523000">
    <property type="component" value="Unassembled WGS sequence"/>
</dbReference>
<feature type="binding site" evidence="7">
    <location>
        <begin position="334"/>
        <end position="336"/>
    </location>
    <ligand>
        <name>substrate</name>
    </ligand>
</feature>
<dbReference type="GO" id="GO:0006046">
    <property type="term" value="P:N-acetylglucosamine catabolic process"/>
    <property type="evidence" value="ECO:0007669"/>
    <property type="project" value="TreeGrafter"/>
</dbReference>
<comment type="caution">
    <text evidence="10">The sequence shown here is derived from an EMBL/GenBank/DDBJ whole genome shotgun (WGS) entry which is preliminary data.</text>
</comment>
<organism evidence="10 11">
    <name type="scientific">Paeniglutamicibacter cryotolerans</name>
    <dbReference type="NCBI Taxonomy" id="670079"/>
    <lineage>
        <taxon>Bacteria</taxon>
        <taxon>Bacillati</taxon>
        <taxon>Actinomycetota</taxon>
        <taxon>Actinomycetes</taxon>
        <taxon>Micrococcales</taxon>
        <taxon>Micrococcaceae</taxon>
        <taxon>Paeniglutamicibacter</taxon>
    </lineage>
</organism>
<feature type="binding site" evidence="8">
    <location>
        <position position="138"/>
    </location>
    <ligand>
        <name>Zn(2+)</name>
        <dbReference type="ChEBI" id="CHEBI:29105"/>
    </ligand>
</feature>
<feature type="binding site" evidence="7">
    <location>
        <position position="250"/>
    </location>
    <ligand>
        <name>substrate</name>
    </ligand>
</feature>
<feature type="binding site" evidence="8">
    <location>
        <position position="204"/>
    </location>
    <ligand>
        <name>Zn(2+)</name>
        <dbReference type="ChEBI" id="CHEBI:29105"/>
    </ligand>
</feature>
<feature type="binding site" evidence="7">
    <location>
        <begin position="242"/>
        <end position="243"/>
    </location>
    <ligand>
        <name>substrate</name>
    </ligand>
</feature>
<dbReference type="Gene3D" id="2.30.40.10">
    <property type="entry name" value="Urease, subunit C, domain 1"/>
    <property type="match status" value="1"/>
</dbReference>
<dbReference type="GO" id="GO:0008448">
    <property type="term" value="F:N-acetylglucosamine-6-phosphate deacetylase activity"/>
    <property type="evidence" value="ECO:0007669"/>
    <property type="project" value="UniProtKB-EC"/>
</dbReference>
<dbReference type="InterPro" id="IPR006680">
    <property type="entry name" value="Amidohydro-rel"/>
</dbReference>
<dbReference type="PANTHER" id="PTHR11113">
    <property type="entry name" value="N-ACETYLGLUCOSAMINE-6-PHOSPHATE DEACETYLASE"/>
    <property type="match status" value="1"/>
</dbReference>
<dbReference type="InterPro" id="IPR003764">
    <property type="entry name" value="GlcNAc_6-P_deAcase"/>
</dbReference>
<evidence type="ECO:0000259" key="9">
    <source>
        <dbReference type="Pfam" id="PF01979"/>
    </source>
</evidence>
<dbReference type="PANTHER" id="PTHR11113:SF14">
    <property type="entry name" value="N-ACETYLGLUCOSAMINE-6-PHOSPHATE DEACETYLASE"/>
    <property type="match status" value="1"/>
</dbReference>
<evidence type="ECO:0000313" key="10">
    <source>
        <dbReference type="EMBL" id="MBB2996390.1"/>
    </source>
</evidence>
<evidence type="ECO:0000256" key="3">
    <source>
        <dbReference type="ARBA" id="ARBA00022801"/>
    </source>
</evidence>
<feature type="domain" description="Amidohydrolase-related" evidence="9">
    <location>
        <begin position="63"/>
        <end position="391"/>
    </location>
</feature>
<protein>
    <submittedName>
        <fullName evidence="10">N-acetylglucosamine-6-phosphate deacetylase</fullName>
        <ecNumber evidence="10">3.5.1.25</ecNumber>
    </submittedName>
</protein>
<comment type="similarity">
    <text evidence="1 5">Belongs to the metallo-dependent hydrolases superfamily. NagA family.</text>
</comment>
<evidence type="ECO:0000256" key="2">
    <source>
        <dbReference type="ARBA" id="ARBA00022723"/>
    </source>
</evidence>
<keyword evidence="11" id="KW-1185">Reference proteome</keyword>
<evidence type="ECO:0000256" key="7">
    <source>
        <dbReference type="PIRSR" id="PIRSR038994-2"/>
    </source>
</evidence>
<evidence type="ECO:0000256" key="8">
    <source>
        <dbReference type="PIRSR" id="PIRSR038994-3"/>
    </source>
</evidence>
<feature type="binding site" evidence="8">
    <location>
        <position position="239"/>
    </location>
    <ligand>
        <name>Zn(2+)</name>
        <dbReference type="ChEBI" id="CHEBI:29105"/>
    </ligand>
</feature>
<evidence type="ECO:0000313" key="11">
    <source>
        <dbReference type="Proteomes" id="UP000523000"/>
    </source>
</evidence>
<keyword evidence="3 5" id="KW-0378">Hydrolase</keyword>
<dbReference type="Pfam" id="PF01979">
    <property type="entry name" value="Amidohydro_1"/>
    <property type="match status" value="1"/>
</dbReference>
<feature type="active site" description="Proton donor/acceptor" evidence="6">
    <location>
        <position position="300"/>
    </location>
</feature>
<gene>
    <name evidence="10" type="ORF">E9229_002581</name>
</gene>
<feature type="binding site" evidence="7">
    <location>
        <position position="149"/>
    </location>
    <ligand>
        <name>substrate</name>
    </ligand>
</feature>
<dbReference type="PIRSF" id="PIRSF038994">
    <property type="entry name" value="NagA"/>
    <property type="match status" value="1"/>
</dbReference>
<proteinExistence type="inferred from homology"/>
<dbReference type="SUPFAM" id="SSF51338">
    <property type="entry name" value="Composite domain of metallo-dependent hydrolases"/>
    <property type="match status" value="1"/>
</dbReference>
<evidence type="ECO:0000256" key="6">
    <source>
        <dbReference type="PIRSR" id="PIRSR038994-1"/>
    </source>
</evidence>
<comment type="cofactor">
    <cofactor evidence="8">
        <name>a divalent metal cation</name>
        <dbReference type="ChEBI" id="CHEBI:60240"/>
    </cofactor>
    <text evidence="8">Binds 1 divalent metal cation per subunit.</text>
</comment>
<dbReference type="AlphaFoldDB" id="A0A839QKP2"/>
<keyword evidence="2 8" id="KW-0479">Metal-binding</keyword>
<dbReference type="EMBL" id="JACHVS010000001">
    <property type="protein sequence ID" value="MBB2996390.1"/>
    <property type="molecule type" value="Genomic_DNA"/>
</dbReference>
<reference evidence="10 11" key="1">
    <citation type="submission" date="2020-08" db="EMBL/GenBank/DDBJ databases">
        <title>Sequencing the genomes of 1000 actinobacteria strains.</title>
        <authorList>
            <person name="Klenk H.-P."/>
        </authorList>
    </citation>
    <scope>NUCLEOTIDE SEQUENCE [LARGE SCALE GENOMIC DNA]</scope>
    <source>
        <strain evidence="10 11">DSM 22826</strain>
    </source>
</reference>
<dbReference type="EC" id="3.5.1.25" evidence="10"/>
<sequence>MTSITPALRFALAGRVISDGRLKEDSVIAVEGHRITFAGNPTEFAFWDQRSDYELTRLPEGYTIVPGLIDLHCHGAVGGDFPGGTAQEIRSAIDFLHASGTTTLLASLVTADRSKMLEQAALLAGFCESGDLAGIHSEGPFLSHARCGAQDPAFLSDPDPDFVDELIGAAQGQLRTMTYAPELAGSEALVEQLASQGVVPSLGHTDADAATVTDSLNLAREELASAGFDGFTENPTITHLFNGMPPLHHRSPGPVGACLELAVAGHVIVELIADGTHLAPDMVRTLFSLIGARSIALVTDSMAAAGLRDGSYELGPAQVTVLNGEARLTSNGALAGGTATMLQVVQRTVAAGVPLHDAIASATAVPASVLGLSDEAGRLHQGFVADLLVLNEDLGLERTYRRGVLLGKPPERNL</sequence>
<evidence type="ECO:0000256" key="5">
    <source>
        <dbReference type="PIRNR" id="PIRNR038994"/>
    </source>
</evidence>